<accession>A0ABM9HM56</accession>
<organism evidence="1 2">
    <name type="scientific">Commensalibacter papalotli</name>
    <name type="common">ex Botero et al. 2024</name>
    <dbReference type="NCBI Taxonomy" id="2972766"/>
    <lineage>
        <taxon>Bacteria</taxon>
        <taxon>Pseudomonadati</taxon>
        <taxon>Pseudomonadota</taxon>
        <taxon>Alphaproteobacteria</taxon>
        <taxon>Acetobacterales</taxon>
        <taxon>Acetobacteraceae</taxon>
    </lineage>
</organism>
<reference evidence="1" key="1">
    <citation type="submission" date="2022-10" db="EMBL/GenBank/DDBJ databases">
        <authorList>
            <person name="Botero Cardona J."/>
        </authorList>
    </citation>
    <scope>NUCLEOTIDE SEQUENCE</scope>
    <source>
        <strain evidence="1">R-83534</strain>
    </source>
</reference>
<proteinExistence type="predicted"/>
<protein>
    <submittedName>
        <fullName evidence="1">Uncharacterized protein</fullName>
    </submittedName>
</protein>
<evidence type="ECO:0000313" key="1">
    <source>
        <dbReference type="EMBL" id="CAI3934198.1"/>
    </source>
</evidence>
<sequence length="69" mass="8063">MQNWEIRNLGIYCDFYEMRAYTKNKEGKLVIDTDISADPNFSGMDSVVDDDKNPKRYYKYKTAAAVKNI</sequence>
<dbReference type="EMBL" id="CAMXCH010000001">
    <property type="protein sequence ID" value="CAI3934198.1"/>
    <property type="molecule type" value="Genomic_DNA"/>
</dbReference>
<dbReference type="Proteomes" id="UP001154272">
    <property type="component" value="Unassembled WGS sequence"/>
</dbReference>
<keyword evidence="2" id="KW-1185">Reference proteome</keyword>
<name>A0ABM9HM56_9PROT</name>
<evidence type="ECO:0000313" key="2">
    <source>
        <dbReference type="Proteomes" id="UP001154272"/>
    </source>
</evidence>
<comment type="caution">
    <text evidence="1">The sequence shown here is derived from an EMBL/GenBank/DDBJ whole genome shotgun (WGS) entry which is preliminary data.</text>
</comment>
<gene>
    <name evidence="1" type="ORF">R83534S58_LOCUS725</name>
</gene>